<dbReference type="Proteomes" id="UP000250043">
    <property type="component" value="Unassembled WGS sequence"/>
</dbReference>
<organism evidence="2 3">
    <name type="scientific">Obba rivulosa</name>
    <dbReference type="NCBI Taxonomy" id="1052685"/>
    <lineage>
        <taxon>Eukaryota</taxon>
        <taxon>Fungi</taxon>
        <taxon>Dikarya</taxon>
        <taxon>Basidiomycota</taxon>
        <taxon>Agaricomycotina</taxon>
        <taxon>Agaricomycetes</taxon>
        <taxon>Polyporales</taxon>
        <taxon>Gelatoporiaceae</taxon>
        <taxon>Obba</taxon>
    </lineage>
</organism>
<evidence type="ECO:0000313" key="2">
    <source>
        <dbReference type="EMBL" id="OCH92061.1"/>
    </source>
</evidence>
<evidence type="ECO:0000256" key="1">
    <source>
        <dbReference type="SAM" id="Phobius"/>
    </source>
</evidence>
<keyword evidence="1" id="KW-0472">Membrane</keyword>
<keyword evidence="1" id="KW-1133">Transmembrane helix</keyword>
<evidence type="ECO:0000313" key="3">
    <source>
        <dbReference type="Proteomes" id="UP000250043"/>
    </source>
</evidence>
<reference evidence="2 3" key="1">
    <citation type="submission" date="2016-07" db="EMBL/GenBank/DDBJ databases">
        <title>Draft genome of the white-rot fungus Obba rivulosa 3A-2.</title>
        <authorList>
            <consortium name="DOE Joint Genome Institute"/>
            <person name="Miettinen O."/>
            <person name="Riley R."/>
            <person name="Acob R."/>
            <person name="Barry K."/>
            <person name="Cullen D."/>
            <person name="De Vries R."/>
            <person name="Hainaut M."/>
            <person name="Hatakka A."/>
            <person name="Henrissat B."/>
            <person name="Hilden K."/>
            <person name="Kuo R."/>
            <person name="Labutti K."/>
            <person name="Lipzen A."/>
            <person name="Makela M.R."/>
            <person name="Sandor L."/>
            <person name="Spatafora J.W."/>
            <person name="Grigoriev I.V."/>
            <person name="Hibbett D.S."/>
        </authorList>
    </citation>
    <scope>NUCLEOTIDE SEQUENCE [LARGE SCALE GENOMIC DNA]</scope>
    <source>
        <strain evidence="2 3">3A-2</strain>
    </source>
</reference>
<keyword evidence="1" id="KW-0812">Transmembrane</keyword>
<name>A0A8E2AWX0_9APHY</name>
<proteinExistence type="predicted"/>
<feature type="transmembrane region" description="Helical" evidence="1">
    <location>
        <begin position="40"/>
        <end position="60"/>
    </location>
</feature>
<dbReference type="AlphaFoldDB" id="A0A8E2AWX0"/>
<accession>A0A8E2AWX0</accession>
<gene>
    <name evidence="2" type="ORF">OBBRIDRAFT_481201</name>
</gene>
<keyword evidence="3" id="KW-1185">Reference proteome</keyword>
<protein>
    <submittedName>
        <fullName evidence="2">Uncharacterized protein</fullName>
    </submittedName>
</protein>
<dbReference type="EMBL" id="KV722375">
    <property type="protein sequence ID" value="OCH92061.1"/>
    <property type="molecule type" value="Genomic_DNA"/>
</dbReference>
<sequence>MKRRYREWRSRCGLLLILRSDTFCRKPHRQPQDFFRPRWSPIIICAVSVYATVPSPVWLAQGWRLRMDKRHRYQRHHQNQEYQEQTSLSSIFTDVSRGYLWRNSEVPLLLLHSRTHELHYSWL</sequence>